<protein>
    <submittedName>
        <fullName evidence="3">Protein DA1-related 1-like isoform X1</fullName>
    </submittedName>
</protein>
<evidence type="ECO:0000313" key="3">
    <source>
        <dbReference type="RefSeq" id="XP_022641056.1"/>
    </source>
</evidence>
<dbReference type="STRING" id="3916.A0A3Q0FBQ7"/>
<dbReference type="OrthoDB" id="1718288at2759"/>
<evidence type="ECO:0000256" key="1">
    <source>
        <dbReference type="SAM" id="MobiDB-lite"/>
    </source>
</evidence>
<organism evidence="2 3">
    <name type="scientific">Vigna radiata var. radiata</name>
    <name type="common">Mung bean</name>
    <name type="synonym">Phaseolus aureus</name>
    <dbReference type="NCBI Taxonomy" id="3916"/>
    <lineage>
        <taxon>Eukaryota</taxon>
        <taxon>Viridiplantae</taxon>
        <taxon>Streptophyta</taxon>
        <taxon>Embryophyta</taxon>
        <taxon>Tracheophyta</taxon>
        <taxon>Spermatophyta</taxon>
        <taxon>Magnoliopsida</taxon>
        <taxon>eudicotyledons</taxon>
        <taxon>Gunneridae</taxon>
        <taxon>Pentapetalae</taxon>
        <taxon>rosids</taxon>
        <taxon>fabids</taxon>
        <taxon>Fabales</taxon>
        <taxon>Fabaceae</taxon>
        <taxon>Papilionoideae</taxon>
        <taxon>50 kb inversion clade</taxon>
        <taxon>NPAAA clade</taxon>
        <taxon>indigoferoid/millettioid clade</taxon>
        <taxon>Phaseoleae</taxon>
        <taxon>Vigna</taxon>
    </lineage>
</organism>
<dbReference type="Proteomes" id="UP000087766">
    <property type="component" value="Chromosome 8"/>
</dbReference>
<reference evidence="3" key="2">
    <citation type="submission" date="2025-08" db="UniProtKB">
        <authorList>
            <consortium name="RefSeq"/>
        </authorList>
    </citation>
    <scope>IDENTIFICATION</scope>
    <source>
        <tissue evidence="3">Leaf</tissue>
    </source>
</reference>
<accession>A0A3Q0FBQ7</accession>
<dbReference type="GeneID" id="106770298"/>
<reference evidence="2" key="1">
    <citation type="journal article" date="2014" name="Nat. Commun.">
        <title>Genome sequence of mungbean and insights into evolution within Vigna species.</title>
        <authorList>
            <person name="Kang Y.J."/>
            <person name="Kim S.K."/>
            <person name="Kim M.Y."/>
            <person name="Lestari P."/>
            <person name="Kim K.H."/>
            <person name="Ha B.K."/>
            <person name="Jun T.H."/>
            <person name="Hwang W.J."/>
            <person name="Lee T."/>
            <person name="Lee J."/>
            <person name="Shim S."/>
            <person name="Yoon M.Y."/>
            <person name="Jang Y.E."/>
            <person name="Han K.S."/>
            <person name="Taeprayoon P."/>
            <person name="Yoon N."/>
            <person name="Somta P."/>
            <person name="Tanya P."/>
            <person name="Kim K.S."/>
            <person name="Gwag J.G."/>
            <person name="Moon J.K."/>
            <person name="Lee Y.H."/>
            <person name="Park B.S."/>
            <person name="Bombarely A."/>
            <person name="Doyle J.J."/>
            <person name="Jackson S.A."/>
            <person name="Schafleitner R."/>
            <person name="Srinives P."/>
            <person name="Varshney R.K."/>
            <person name="Lee S.H."/>
        </authorList>
    </citation>
    <scope>NUCLEOTIDE SEQUENCE [LARGE SCALE GENOMIC DNA]</scope>
    <source>
        <strain evidence="2">cv. VC1973A</strain>
    </source>
</reference>
<sequence length="189" mass="21956">MDENRWKGFTQNNVRIRKKVGEIEKEEIDRAIALSLSKADPKGKKVIEDDSEFEDDELCPLDDEEEKRIGEVQQDEDDHHAQIQDEDQNLNEFPLEEDEQLARAIQESLSISSPPRSDTDSLFQTFANLFPPVYSFQCLEMDVIINPAIRSYIIRNVMETWFKMGGHHQMLQAWEVLPIILLIAVKNCH</sequence>
<dbReference type="KEGG" id="vra:106770298"/>
<feature type="region of interest" description="Disordered" evidence="1">
    <location>
        <begin position="69"/>
        <end position="95"/>
    </location>
</feature>
<evidence type="ECO:0000313" key="2">
    <source>
        <dbReference type="Proteomes" id="UP000087766"/>
    </source>
</evidence>
<dbReference type="Pfam" id="PF23625">
    <property type="entry name" value="UIM_2"/>
    <property type="match status" value="2"/>
</dbReference>
<keyword evidence="2" id="KW-1185">Reference proteome</keyword>
<dbReference type="InterPro" id="IPR003903">
    <property type="entry name" value="UIM_dom"/>
</dbReference>
<dbReference type="RefSeq" id="XP_022641056.1">
    <property type="nucleotide sequence ID" value="XM_022785335.1"/>
</dbReference>
<feature type="compositionally biased region" description="Acidic residues" evidence="1">
    <location>
        <begin position="84"/>
        <end position="95"/>
    </location>
</feature>
<gene>
    <name evidence="3" type="primary">LOC106770298</name>
</gene>
<proteinExistence type="predicted"/>
<name>A0A3Q0FBQ7_VIGRR</name>
<dbReference type="PROSITE" id="PS50330">
    <property type="entry name" value="UIM"/>
    <property type="match status" value="1"/>
</dbReference>
<dbReference type="AlphaFoldDB" id="A0A3Q0FBQ7"/>
<dbReference type="SMART" id="SM00726">
    <property type="entry name" value="UIM"/>
    <property type="match status" value="2"/>
</dbReference>